<dbReference type="KEGG" id="cac:CA_C2420"/>
<dbReference type="PROSITE" id="PS50885">
    <property type="entry name" value="HAMP"/>
    <property type="match status" value="1"/>
</dbReference>
<dbReference type="Proteomes" id="UP000000814">
    <property type="component" value="Chromosome"/>
</dbReference>
<dbReference type="CDD" id="cd06225">
    <property type="entry name" value="HAMP"/>
    <property type="match status" value="1"/>
</dbReference>
<evidence type="ECO:0000256" key="2">
    <source>
        <dbReference type="ARBA" id="ARBA00029447"/>
    </source>
</evidence>
<name>Q97GE7_CLOAB</name>
<gene>
    <name evidence="6" type="ordered locus">CA_C2420</name>
</gene>
<dbReference type="PIR" id="D97198">
    <property type="entry name" value="D97198"/>
</dbReference>
<evidence type="ECO:0000256" key="1">
    <source>
        <dbReference type="ARBA" id="ARBA00023224"/>
    </source>
</evidence>
<dbReference type="InterPro" id="IPR003660">
    <property type="entry name" value="HAMP_dom"/>
</dbReference>
<dbReference type="GO" id="GO:0007165">
    <property type="term" value="P:signal transduction"/>
    <property type="evidence" value="ECO:0007669"/>
    <property type="project" value="UniProtKB-KW"/>
</dbReference>
<dbReference type="Pfam" id="PF00015">
    <property type="entry name" value="MCPsignal"/>
    <property type="match status" value="1"/>
</dbReference>
<protein>
    <submittedName>
        <fullName evidence="6">Methyl-accepting chemotaxis protein</fullName>
    </submittedName>
</protein>
<accession>Q97GE7</accession>
<keyword evidence="1 3" id="KW-0807">Transducer</keyword>
<dbReference type="SUPFAM" id="SSF58104">
    <property type="entry name" value="Methyl-accepting chemotaxis protein (MCP) signaling domain"/>
    <property type="match status" value="1"/>
</dbReference>
<dbReference type="GO" id="GO:0016020">
    <property type="term" value="C:membrane"/>
    <property type="evidence" value="ECO:0007669"/>
    <property type="project" value="InterPro"/>
</dbReference>
<keyword evidence="7" id="KW-1185">Reference proteome</keyword>
<evidence type="ECO:0000313" key="7">
    <source>
        <dbReference type="Proteomes" id="UP000000814"/>
    </source>
</evidence>
<dbReference type="PANTHER" id="PTHR32089:SF112">
    <property type="entry name" value="LYSOZYME-LIKE PROTEIN-RELATED"/>
    <property type="match status" value="1"/>
</dbReference>
<dbReference type="Gene3D" id="1.10.287.950">
    <property type="entry name" value="Methyl-accepting chemotaxis protein"/>
    <property type="match status" value="1"/>
</dbReference>
<dbReference type="SMART" id="SM00283">
    <property type="entry name" value="MA"/>
    <property type="match status" value="1"/>
</dbReference>
<feature type="domain" description="HAMP" evidence="5">
    <location>
        <begin position="21"/>
        <end position="74"/>
    </location>
</feature>
<dbReference type="Gene3D" id="6.10.340.10">
    <property type="match status" value="1"/>
</dbReference>
<dbReference type="AlphaFoldDB" id="Q97GE7"/>
<dbReference type="HOGENOM" id="CLU_000445_107_18_9"/>
<evidence type="ECO:0000259" key="5">
    <source>
        <dbReference type="PROSITE" id="PS50885"/>
    </source>
</evidence>
<dbReference type="PATRIC" id="fig|272562.8.peg.2617"/>
<evidence type="ECO:0000313" key="6">
    <source>
        <dbReference type="EMBL" id="AAK80375.1"/>
    </source>
</evidence>
<dbReference type="Pfam" id="PF00672">
    <property type="entry name" value="HAMP"/>
    <property type="match status" value="1"/>
</dbReference>
<dbReference type="PROSITE" id="PS50111">
    <property type="entry name" value="CHEMOTAXIS_TRANSDUC_2"/>
    <property type="match status" value="1"/>
</dbReference>
<proteinExistence type="inferred from homology"/>
<organism evidence="6 7">
    <name type="scientific">Clostridium acetobutylicum (strain ATCC 824 / DSM 792 / JCM 1419 / IAM 19013 / LMG 5710 / NBRC 13948 / NRRL B-527 / VKM B-1787 / 2291 / W)</name>
    <dbReference type="NCBI Taxonomy" id="272562"/>
    <lineage>
        <taxon>Bacteria</taxon>
        <taxon>Bacillati</taxon>
        <taxon>Bacillota</taxon>
        <taxon>Clostridia</taxon>
        <taxon>Eubacteriales</taxon>
        <taxon>Clostridiaceae</taxon>
        <taxon>Clostridium</taxon>
    </lineage>
</organism>
<dbReference type="PANTHER" id="PTHR32089">
    <property type="entry name" value="METHYL-ACCEPTING CHEMOTAXIS PROTEIN MCPB"/>
    <property type="match status" value="1"/>
</dbReference>
<reference evidence="6 7" key="1">
    <citation type="journal article" date="2001" name="J. Bacteriol.">
        <title>Genome sequence and comparative analysis of the solvent-producing bacterium Clostridium acetobutylicum.</title>
        <authorList>
            <person name="Nolling J."/>
            <person name="Breton G."/>
            <person name="Omelchenko M.V."/>
            <person name="Makarova K.S."/>
            <person name="Zeng Q."/>
            <person name="Gibson R."/>
            <person name="Lee H.M."/>
            <person name="Dubois J."/>
            <person name="Qiu D."/>
            <person name="Hitti J."/>
            <person name="Wolf Y.I."/>
            <person name="Tatusov R.L."/>
            <person name="Sabathe F."/>
            <person name="Doucette-Stamm L."/>
            <person name="Soucaille P."/>
            <person name="Daly M.J."/>
            <person name="Bennett G.N."/>
            <person name="Koonin E.V."/>
            <person name="Smith D.R."/>
        </authorList>
    </citation>
    <scope>NUCLEOTIDE SEQUENCE [LARGE SCALE GENOMIC DNA]</scope>
    <source>
        <strain evidence="7">ATCC 824 / DSM 792 / JCM 1419 / LMG 5710 / VKM B-1787</strain>
    </source>
</reference>
<evidence type="ECO:0000256" key="3">
    <source>
        <dbReference type="PROSITE-ProRule" id="PRU00284"/>
    </source>
</evidence>
<comment type="similarity">
    <text evidence="2">Belongs to the methyl-accepting chemotaxis (MCP) protein family.</text>
</comment>
<sequence length="379" mass="41078">MIIFCILVCAVISIIGLVISDKLTNPLIKLQKLSDLIASGDLTTNDYEIKSNDEFGNLTHSFFTMSQNLKNLIIQIKESSSRLEDVSTEMLKSCSESASASSDISQNIVNVADDSNTSLNKLNEANDSVLNLIDVFSQVILNVNNIICKVEETSYVSSKGKMDINKITEQMLNIENRVNSLSEVISKLKTHCDNINNYSNVISDIAEETNLLSLNANIEAARAGENGKGFSVVADKIRSLADESGKAASEIGNLIREMNEDSIKAINSMNAGKKEVTSGKVIVEQTNLTFNEIANSINSILAATSEVTASMSTVKNSSENVSSTMSSIKNITLNNSSKIQNVAASTEEQSAFSDEIKNQATKLHDVSSKLHDNIATFKI</sequence>
<dbReference type="EMBL" id="AE001437">
    <property type="protein sequence ID" value="AAK80375.1"/>
    <property type="molecule type" value="Genomic_DNA"/>
</dbReference>
<evidence type="ECO:0000259" key="4">
    <source>
        <dbReference type="PROSITE" id="PS50111"/>
    </source>
</evidence>
<dbReference type="InterPro" id="IPR004089">
    <property type="entry name" value="MCPsignal_dom"/>
</dbReference>
<dbReference type="eggNOG" id="COG0840">
    <property type="taxonomic scope" value="Bacteria"/>
</dbReference>
<feature type="domain" description="Methyl-accepting transducer" evidence="4">
    <location>
        <begin position="93"/>
        <end position="329"/>
    </location>
</feature>
<dbReference type="STRING" id="272562.CA_C2420"/>
<dbReference type="OrthoDB" id="1706317at2"/>